<evidence type="ECO:0000313" key="3">
    <source>
        <dbReference type="Proteomes" id="UP000316759"/>
    </source>
</evidence>
<accession>A0A504YHI8</accession>
<gene>
    <name evidence="2" type="ORF">FGIG_04111</name>
</gene>
<protein>
    <submittedName>
        <fullName evidence="2">Uncharacterized protein</fullName>
    </submittedName>
</protein>
<comment type="caution">
    <text evidence="2">The sequence shown here is derived from an EMBL/GenBank/DDBJ whole genome shotgun (WGS) entry which is preliminary data.</text>
</comment>
<feature type="region of interest" description="Disordered" evidence="1">
    <location>
        <begin position="51"/>
        <end position="76"/>
    </location>
</feature>
<proteinExistence type="predicted"/>
<evidence type="ECO:0000256" key="1">
    <source>
        <dbReference type="SAM" id="MobiDB-lite"/>
    </source>
</evidence>
<name>A0A504YHI8_FASGI</name>
<dbReference type="EMBL" id="SUNJ01010313">
    <property type="protein sequence ID" value="TPP59729.1"/>
    <property type="molecule type" value="Genomic_DNA"/>
</dbReference>
<dbReference type="Proteomes" id="UP000316759">
    <property type="component" value="Unassembled WGS sequence"/>
</dbReference>
<reference evidence="2 3" key="1">
    <citation type="submission" date="2019-04" db="EMBL/GenBank/DDBJ databases">
        <title>Annotation for the trematode Fasciola gigantica.</title>
        <authorList>
            <person name="Choi Y.-J."/>
        </authorList>
    </citation>
    <scope>NUCLEOTIDE SEQUENCE [LARGE SCALE GENOMIC DNA]</scope>
    <source>
        <strain evidence="2">Uganda_cow_1</strain>
    </source>
</reference>
<sequence length="112" mass="12810">MEGSACTESNRYTIKQVDPTIVHGFSGALSQFSTYRIISDQFECSRIGLDNNRETEKGDSHGRLPQMNTPISRKEFSDQSNKLSNEMYFIIVYDLCIRGRCWSNCTLKNTNL</sequence>
<organism evidence="2 3">
    <name type="scientific">Fasciola gigantica</name>
    <name type="common">Giant liver fluke</name>
    <dbReference type="NCBI Taxonomy" id="46835"/>
    <lineage>
        <taxon>Eukaryota</taxon>
        <taxon>Metazoa</taxon>
        <taxon>Spiralia</taxon>
        <taxon>Lophotrochozoa</taxon>
        <taxon>Platyhelminthes</taxon>
        <taxon>Trematoda</taxon>
        <taxon>Digenea</taxon>
        <taxon>Plagiorchiida</taxon>
        <taxon>Echinostomata</taxon>
        <taxon>Echinostomatoidea</taxon>
        <taxon>Fasciolidae</taxon>
        <taxon>Fasciola</taxon>
    </lineage>
</organism>
<keyword evidence="3" id="KW-1185">Reference proteome</keyword>
<dbReference type="AlphaFoldDB" id="A0A504YHI8"/>
<evidence type="ECO:0000313" key="2">
    <source>
        <dbReference type="EMBL" id="TPP59729.1"/>
    </source>
</evidence>
<feature type="compositionally biased region" description="Basic and acidic residues" evidence="1">
    <location>
        <begin position="51"/>
        <end position="62"/>
    </location>
</feature>